<gene>
    <name evidence="7" type="primary">pth</name>
    <name evidence="10" type="ORF">C095_12215</name>
</gene>
<evidence type="ECO:0000313" key="10">
    <source>
        <dbReference type="EMBL" id="KID48033.1"/>
    </source>
</evidence>
<dbReference type="PANTHER" id="PTHR17224">
    <property type="entry name" value="PEPTIDYL-TRNA HYDROLASE"/>
    <property type="match status" value="1"/>
</dbReference>
<feature type="site" description="Discriminates between blocked and unblocked aminoacyl-tRNA" evidence="7">
    <location>
        <position position="9"/>
    </location>
</feature>
<evidence type="ECO:0000256" key="1">
    <source>
        <dbReference type="ARBA" id="ARBA00013260"/>
    </source>
</evidence>
<dbReference type="CDD" id="cd00462">
    <property type="entry name" value="PTH"/>
    <property type="match status" value="1"/>
</dbReference>
<feature type="site" description="Stabilizes the basic form of H active site to accept a proton" evidence="7">
    <location>
        <position position="92"/>
    </location>
</feature>
<dbReference type="FunFam" id="3.40.50.1470:FF:000001">
    <property type="entry name" value="Peptidyl-tRNA hydrolase"/>
    <property type="match status" value="1"/>
</dbReference>
<dbReference type="GO" id="GO:0004045">
    <property type="term" value="F:peptidyl-tRNA hydrolase activity"/>
    <property type="evidence" value="ECO:0007669"/>
    <property type="project" value="UniProtKB-UniRule"/>
</dbReference>
<dbReference type="RefSeq" id="WP_039122703.1">
    <property type="nucleotide sequence ID" value="NZ_AOJP01000015.1"/>
</dbReference>
<evidence type="ECO:0000256" key="8">
    <source>
        <dbReference type="RuleBase" id="RU000673"/>
    </source>
</evidence>
<dbReference type="Gene3D" id="3.40.50.1470">
    <property type="entry name" value="Peptidyl-tRNA hydrolase"/>
    <property type="match status" value="1"/>
</dbReference>
<evidence type="ECO:0000256" key="9">
    <source>
        <dbReference type="RuleBase" id="RU004320"/>
    </source>
</evidence>
<evidence type="ECO:0000256" key="6">
    <source>
        <dbReference type="ARBA" id="ARBA00050038"/>
    </source>
</evidence>
<dbReference type="PANTHER" id="PTHR17224:SF1">
    <property type="entry name" value="PEPTIDYL-TRNA HYDROLASE"/>
    <property type="match status" value="1"/>
</dbReference>
<dbReference type="EMBL" id="AUZI01000033">
    <property type="protein sequence ID" value="KID48033.1"/>
    <property type="molecule type" value="Genomic_DNA"/>
</dbReference>
<comment type="subunit">
    <text evidence="7">Monomer.</text>
</comment>
<dbReference type="SUPFAM" id="SSF53178">
    <property type="entry name" value="Peptidyl-tRNA hydrolase-like"/>
    <property type="match status" value="1"/>
</dbReference>
<feature type="binding site" evidence="7">
    <location>
        <position position="14"/>
    </location>
    <ligand>
        <name>tRNA</name>
        <dbReference type="ChEBI" id="CHEBI:17843"/>
    </ligand>
</feature>
<evidence type="ECO:0000256" key="7">
    <source>
        <dbReference type="HAMAP-Rule" id="MF_00083"/>
    </source>
</evidence>
<dbReference type="GO" id="GO:0006515">
    <property type="term" value="P:protein quality control for misfolded or incompletely synthesized proteins"/>
    <property type="evidence" value="ECO:0007669"/>
    <property type="project" value="UniProtKB-UniRule"/>
</dbReference>
<dbReference type="Proteomes" id="UP000031184">
    <property type="component" value="Unassembled WGS sequence"/>
</dbReference>
<dbReference type="InterPro" id="IPR018171">
    <property type="entry name" value="Pept_tRNA_hydro_CS"/>
</dbReference>
<feature type="binding site" evidence="7">
    <location>
        <position position="66"/>
    </location>
    <ligand>
        <name>tRNA</name>
        <dbReference type="ChEBI" id="CHEBI:17843"/>
    </ligand>
</feature>
<dbReference type="PROSITE" id="PS01196">
    <property type="entry name" value="PEPT_TRNA_HYDROL_2"/>
    <property type="match status" value="1"/>
</dbReference>
<comment type="caution">
    <text evidence="10">The sequence shown here is derived from an EMBL/GenBank/DDBJ whole genome shotgun (WGS) entry which is preliminary data.</text>
</comment>
<evidence type="ECO:0000313" key="11">
    <source>
        <dbReference type="Proteomes" id="UP000031184"/>
    </source>
</evidence>
<feature type="active site" description="Proton acceptor" evidence="7">
    <location>
        <position position="19"/>
    </location>
</feature>
<evidence type="ECO:0000256" key="4">
    <source>
        <dbReference type="ARBA" id="ARBA00022884"/>
    </source>
</evidence>
<keyword evidence="4 7" id="KW-0694">RNA-binding</keyword>
<dbReference type="InterPro" id="IPR001328">
    <property type="entry name" value="Pept_tRNA_hydro"/>
</dbReference>
<dbReference type="OrthoDB" id="9800507at2"/>
<comment type="function">
    <text evidence="7">Hydrolyzes ribosome-free peptidyl-tRNAs (with 1 or more amino acids incorporated), which drop off the ribosome during protein synthesis, or as a result of ribosome stalling.</text>
</comment>
<dbReference type="NCBIfam" id="TIGR00447">
    <property type="entry name" value="pth"/>
    <property type="match status" value="1"/>
</dbReference>
<dbReference type="PROSITE" id="PS01195">
    <property type="entry name" value="PEPT_TRNA_HYDROL_1"/>
    <property type="match status" value="1"/>
</dbReference>
<evidence type="ECO:0000256" key="2">
    <source>
        <dbReference type="ARBA" id="ARBA00022555"/>
    </source>
</evidence>
<proteinExistence type="inferred from homology"/>
<protein>
    <recommendedName>
        <fullName evidence="6 7">Peptidyl-tRNA hydrolase</fullName>
        <shortName evidence="7">Pth</shortName>
        <ecNumber evidence="1 7">3.1.1.29</ecNumber>
    </recommendedName>
</protein>
<accession>A0A017H4D8</accession>
<sequence>MKLVVGLGNPGKKYEKTRHNVGFMAIDLFLEKYAISGEKEKFLSKVSETIMNGEKIYFLKPQTYMNLSGNALHEIVQFYKINPLDEILVVYDDKDLPLGKLRYKLKGSSGGHNGIKSIISQIGQEFCRIKCGIGSTKGDVIDFVIGDFQKSEEEELQSMLELAVEGIKDWIDNKNSDKMMQKYNKK</sequence>
<dbReference type="AlphaFoldDB" id="A0A017H4D8"/>
<dbReference type="GO" id="GO:0072344">
    <property type="term" value="P:rescue of stalled ribosome"/>
    <property type="evidence" value="ECO:0007669"/>
    <property type="project" value="UniProtKB-UniRule"/>
</dbReference>
<comment type="similarity">
    <text evidence="5 7 9">Belongs to the PTH family.</text>
</comment>
<feature type="binding site" evidence="7">
    <location>
        <position position="113"/>
    </location>
    <ligand>
        <name>tRNA</name>
        <dbReference type="ChEBI" id="CHEBI:17843"/>
    </ligand>
</feature>
<feature type="binding site" evidence="7">
    <location>
        <position position="64"/>
    </location>
    <ligand>
        <name>tRNA</name>
        <dbReference type="ChEBI" id="CHEBI:17843"/>
    </ligand>
</feature>
<dbReference type="GO" id="GO:0000049">
    <property type="term" value="F:tRNA binding"/>
    <property type="evidence" value="ECO:0007669"/>
    <property type="project" value="UniProtKB-UniRule"/>
</dbReference>
<comment type="catalytic activity">
    <reaction evidence="7 8">
        <text>an N-acyl-L-alpha-aminoacyl-tRNA + H2O = an N-acyl-L-amino acid + a tRNA + H(+)</text>
        <dbReference type="Rhea" id="RHEA:54448"/>
        <dbReference type="Rhea" id="RHEA-COMP:10123"/>
        <dbReference type="Rhea" id="RHEA-COMP:13883"/>
        <dbReference type="ChEBI" id="CHEBI:15377"/>
        <dbReference type="ChEBI" id="CHEBI:15378"/>
        <dbReference type="ChEBI" id="CHEBI:59874"/>
        <dbReference type="ChEBI" id="CHEBI:78442"/>
        <dbReference type="ChEBI" id="CHEBI:138191"/>
        <dbReference type="EC" id="3.1.1.29"/>
    </reaction>
</comment>
<dbReference type="GO" id="GO:0005737">
    <property type="term" value="C:cytoplasm"/>
    <property type="evidence" value="ECO:0007669"/>
    <property type="project" value="UniProtKB-SubCell"/>
</dbReference>
<keyword evidence="2 7" id="KW-0820">tRNA-binding</keyword>
<dbReference type="Pfam" id="PF01195">
    <property type="entry name" value="Pept_tRNA_hydro"/>
    <property type="match status" value="1"/>
</dbReference>
<name>A0A017H4D8_9FUSO</name>
<keyword evidence="3 7" id="KW-0378">Hydrolase</keyword>
<dbReference type="HAMAP" id="MF_00083">
    <property type="entry name" value="Pept_tRNA_hydro_bact"/>
    <property type="match status" value="1"/>
</dbReference>
<dbReference type="EC" id="3.1.1.29" evidence="1 7"/>
<evidence type="ECO:0000256" key="3">
    <source>
        <dbReference type="ARBA" id="ARBA00022801"/>
    </source>
</evidence>
<evidence type="ECO:0000256" key="5">
    <source>
        <dbReference type="ARBA" id="ARBA00038063"/>
    </source>
</evidence>
<comment type="subcellular location">
    <subcellularLocation>
        <location evidence="7">Cytoplasm</location>
    </subcellularLocation>
</comment>
<dbReference type="PATRIC" id="fig|1226633.4.peg.2450"/>
<keyword evidence="7" id="KW-0963">Cytoplasm</keyword>
<organism evidence="10 11">
    <name type="scientific">Fusobacterium necrophorum subsp. funduliforme B35</name>
    <dbReference type="NCBI Taxonomy" id="1226633"/>
    <lineage>
        <taxon>Bacteria</taxon>
        <taxon>Fusobacteriati</taxon>
        <taxon>Fusobacteriota</taxon>
        <taxon>Fusobacteriia</taxon>
        <taxon>Fusobacteriales</taxon>
        <taxon>Fusobacteriaceae</taxon>
        <taxon>Fusobacterium</taxon>
    </lineage>
</organism>
<dbReference type="InterPro" id="IPR036416">
    <property type="entry name" value="Pept_tRNA_hydro_sf"/>
</dbReference>
<reference evidence="10 11" key="1">
    <citation type="submission" date="2013-08" db="EMBL/GenBank/DDBJ databases">
        <title>An opportunistic ruminal bacterium that causes liver abscesses in cattle.</title>
        <authorList>
            <person name="Benahmed F.H."/>
            <person name="Rasmussen M."/>
            <person name="Harbottle H."/>
            <person name="Soppet D."/>
            <person name="Nagaraja T.G."/>
            <person name="Davidson M."/>
        </authorList>
    </citation>
    <scope>NUCLEOTIDE SEQUENCE [LARGE SCALE GENOMIC DNA]</scope>
    <source>
        <strain evidence="10 11">B35</strain>
    </source>
</reference>
<comment type="function">
    <text evidence="7">Catalyzes the release of premature peptidyl moieties from peptidyl-tRNA molecules trapped in stalled 50S ribosomal subunits, and thus maintains levels of free tRNAs and 50S ribosomes.</text>
</comment>